<proteinExistence type="predicted"/>
<reference evidence="1 2" key="1">
    <citation type="journal article" date="2014" name="PLoS Genet.">
        <title>Phylogenetically driven sequencing of extremely halophilic archaea reveals strategies for static and dynamic osmo-response.</title>
        <authorList>
            <person name="Becker E.A."/>
            <person name="Seitzer P.M."/>
            <person name="Tritt A."/>
            <person name="Larsen D."/>
            <person name="Krusor M."/>
            <person name="Yao A.I."/>
            <person name="Wu D."/>
            <person name="Madern D."/>
            <person name="Eisen J.A."/>
            <person name="Darling A.E."/>
            <person name="Facciotti M.T."/>
        </authorList>
    </citation>
    <scope>NUCLEOTIDE SEQUENCE [LARGE SCALE GENOMIC DNA]</scope>
    <source>
        <strain evidence="1 2">ATCC BAA-1512</strain>
    </source>
</reference>
<sequence length="376" mass="40886">MRRRLYTLTTRDSVTLSLGRDSQRNTAALATLSQGTSVSKSVSLEPGEIPFEFFLAGERAGRLAASFSELLNSDEYSAIPFYGVDGQTAFDGYYVPKRGSSRPLDAQVSGQVHRVNATLSEAGTRRTHLKAVTMEVSDANNDHGNNLTSEIAIPSAADTSLTRWLSDDGMTTVATPTTTRTTQFGAVDIYNTAAAPTATSTLIYGLPYTETGKTDCRVWDDRGVSKLDANDNVQWQRVFATAHEFVGRIVVENGLVRLTMDDRTQTLTAETWDDVNQTWSNVSLGTSDWVLVDVDLVHLGPVAVEAQLLFEDPTGGQHAQDMRLTRGSTAVLFENPMNETDATPVGLQDLLEPVASTSAQSANESLDLVDRKVVRK</sequence>
<comment type="caution">
    <text evidence="1">The sequence shown here is derived from an EMBL/GenBank/DDBJ whole genome shotgun (WGS) entry which is preliminary data.</text>
</comment>
<protein>
    <submittedName>
        <fullName evidence="1">Uncharacterized protein</fullName>
    </submittedName>
</protein>
<dbReference type="EMBL" id="AOLN01000009">
    <property type="protein sequence ID" value="ELZ96062.1"/>
    <property type="molecule type" value="Genomic_DNA"/>
</dbReference>
<dbReference type="STRING" id="662479.C440_05712"/>
<dbReference type="Proteomes" id="UP000011550">
    <property type="component" value="Unassembled WGS sequence"/>
</dbReference>
<dbReference type="OrthoDB" id="204229at2157"/>
<evidence type="ECO:0000313" key="1">
    <source>
        <dbReference type="EMBL" id="ELZ96062.1"/>
    </source>
</evidence>
<organism evidence="1 2">
    <name type="scientific">Haloferax mucosum ATCC BAA-1512</name>
    <dbReference type="NCBI Taxonomy" id="662479"/>
    <lineage>
        <taxon>Archaea</taxon>
        <taxon>Methanobacteriati</taxon>
        <taxon>Methanobacteriota</taxon>
        <taxon>Stenosarchaea group</taxon>
        <taxon>Halobacteria</taxon>
        <taxon>Halobacteriales</taxon>
        <taxon>Haloferacaceae</taxon>
        <taxon>Haloferax</taxon>
    </lineage>
</organism>
<accession>M0IJ65</accession>
<name>M0IJ65_9EURY</name>
<keyword evidence="2" id="KW-1185">Reference proteome</keyword>
<dbReference type="AlphaFoldDB" id="M0IJ65"/>
<gene>
    <name evidence="1" type="ORF">C440_05712</name>
</gene>
<evidence type="ECO:0000313" key="2">
    <source>
        <dbReference type="Proteomes" id="UP000011550"/>
    </source>
</evidence>
<dbReference type="PATRIC" id="fig|662479.7.peg.1162"/>